<keyword evidence="2" id="KW-1185">Reference proteome</keyword>
<dbReference type="EMBL" id="AVOT02039896">
    <property type="protein sequence ID" value="MBW0535016.1"/>
    <property type="molecule type" value="Genomic_DNA"/>
</dbReference>
<evidence type="ECO:0008006" key="3">
    <source>
        <dbReference type="Google" id="ProtNLM"/>
    </source>
</evidence>
<evidence type="ECO:0000313" key="2">
    <source>
        <dbReference type="Proteomes" id="UP000765509"/>
    </source>
</evidence>
<comment type="caution">
    <text evidence="1">The sequence shown here is derived from an EMBL/GenBank/DDBJ whole genome shotgun (WGS) entry which is preliminary data.</text>
</comment>
<name>A0A9Q3I9H7_9BASI</name>
<accession>A0A9Q3I9H7</accession>
<gene>
    <name evidence="1" type="ORF">O181_074731</name>
</gene>
<dbReference type="AlphaFoldDB" id="A0A9Q3I9H7"/>
<sequence length="160" mass="18125">MLPPVSHSVEDSKAANGLHLNSRGIIQGGMRPYVRTSMAETMSCIKTANRDCNINNKRMKHIDIQLHFIKEAIQENLVRLQYVPSTQMLADFLTKPINKITLENSLRALSLLRLGHHHVVLNHSLTLLKAVTTKIITTPVLLSLSLFRILLYLRIPPLKF</sequence>
<dbReference type="Proteomes" id="UP000765509">
    <property type="component" value="Unassembled WGS sequence"/>
</dbReference>
<reference evidence="1" key="1">
    <citation type="submission" date="2021-03" db="EMBL/GenBank/DDBJ databases">
        <title>Draft genome sequence of rust myrtle Austropuccinia psidii MF-1, a brazilian biotype.</title>
        <authorList>
            <person name="Quecine M.C."/>
            <person name="Pachon D.M.R."/>
            <person name="Bonatelli M.L."/>
            <person name="Correr F.H."/>
            <person name="Franceschini L.M."/>
            <person name="Leite T.F."/>
            <person name="Margarido G.R.A."/>
            <person name="Almeida C.A."/>
            <person name="Ferrarezi J.A."/>
            <person name="Labate C.A."/>
        </authorList>
    </citation>
    <scope>NUCLEOTIDE SEQUENCE</scope>
    <source>
        <strain evidence="1">MF-1</strain>
    </source>
</reference>
<evidence type="ECO:0000313" key="1">
    <source>
        <dbReference type="EMBL" id="MBW0535016.1"/>
    </source>
</evidence>
<dbReference type="OrthoDB" id="3344688at2759"/>
<dbReference type="CDD" id="cd09272">
    <property type="entry name" value="RNase_HI_RT_Ty1"/>
    <property type="match status" value="1"/>
</dbReference>
<organism evidence="1 2">
    <name type="scientific">Austropuccinia psidii MF-1</name>
    <dbReference type="NCBI Taxonomy" id="1389203"/>
    <lineage>
        <taxon>Eukaryota</taxon>
        <taxon>Fungi</taxon>
        <taxon>Dikarya</taxon>
        <taxon>Basidiomycota</taxon>
        <taxon>Pucciniomycotina</taxon>
        <taxon>Pucciniomycetes</taxon>
        <taxon>Pucciniales</taxon>
        <taxon>Sphaerophragmiaceae</taxon>
        <taxon>Austropuccinia</taxon>
    </lineage>
</organism>
<proteinExistence type="predicted"/>
<protein>
    <recommendedName>
        <fullName evidence="3">Copia protein</fullName>
    </recommendedName>
</protein>